<dbReference type="EMBL" id="JALLAZ020000928">
    <property type="protein sequence ID" value="KAL3784456.1"/>
    <property type="molecule type" value="Genomic_DNA"/>
</dbReference>
<feature type="compositionally biased region" description="Polar residues" evidence="1">
    <location>
        <begin position="201"/>
        <end position="215"/>
    </location>
</feature>
<dbReference type="AlphaFoldDB" id="A0ABD3PBA7"/>
<evidence type="ECO:0008006" key="4">
    <source>
        <dbReference type="Google" id="ProtNLM"/>
    </source>
</evidence>
<proteinExistence type="predicted"/>
<evidence type="ECO:0000256" key="1">
    <source>
        <dbReference type="SAM" id="MobiDB-lite"/>
    </source>
</evidence>
<feature type="region of interest" description="Disordered" evidence="1">
    <location>
        <begin position="190"/>
        <end position="218"/>
    </location>
</feature>
<feature type="compositionally biased region" description="Polar residues" evidence="1">
    <location>
        <begin position="1094"/>
        <end position="1116"/>
    </location>
</feature>
<feature type="region of interest" description="Disordered" evidence="1">
    <location>
        <begin position="298"/>
        <end position="361"/>
    </location>
</feature>
<feature type="region of interest" description="Disordered" evidence="1">
    <location>
        <begin position="29"/>
        <end position="70"/>
    </location>
</feature>
<sequence>MYNLVHPRLSGAASRDKYREFLPKIHEQKAVVKNNEESSTSTSIESPPPEYIPIGSTSRQVSRVPSEDQDTYREFLPKIHEPKAVVENDNAGIAKTRDMGYCYFDGCLNRVYKGFCATHAQEGNVNMPAGQRQHRSHHILMSSRPSSLDLAGDCVVYTRSRWSPMLETVDFTIMDEVILGLTEERQEAVGGETVKEKMHSANHTPSSEASASNPHVPNEQFHIGQHVWVVLGKERHPAIIHSIADDSTDDPSTMVTIKWSVLGTYENFPIDSLLPMFEDSNGEIVSSSYSRRIRKKTDAYAPPPTFSMNSVDQAKDASTKKAEGKDPPEELTAKKRNGVFKKTPPGPGWRQKSEKKNGLIRSRWLSPSRGIKFTKWKAACKFEELRKTFGSDEVQAWGEYRKATAGAKTCVVSAHFHDATQNDDRKATRKNGETTKGRQNSLKCLPGPGWKRMKKSISGKANGKIISHLLSPNAEIKFVSFQAALKFEKVRKKYNFDDAQAWNEYMRVSAGVGDSRYMFAVKPRAINKSSVKEIQEISSIETSSADPSAVFQEGQRVCVVIGKASHQAEIVSIKNCAQTNQPQMATVRWLTWKGVDDVEAHQLRPIYLDSKRERKQTDRFAPSSRRSEVPKEEDVSQSINKKTDLSPSKPLSKKATTREMGQEKRGKIRKRACKRRTGSKSISPEDGVVLLALQEEGMRGKGSYGDGVSGGGKKRRRPMTIKEIRDRLFDATGNRVSKSAIRQWLLSGGGGAREVGTRAAPYRVSGKDKGKASVIEKVTTKANQGKTKKNPPKIEKEEPMANSEIENEYIALWKYYMEPRVRKNEELVGSGMVLRKKIASCSLLRSKNDIFRKKVHGKVMRLHKKGGRKCDILRILKLLMEHDSGKLGKDELHQLIEEILGPLTGHNDVEVLDSLAVSALQACDRKIKENVHDLVEPIASNGSTEHSGGFVTYLTSAGASAQERHPGIINPKNGEYASNPSYQKQVAAHVEYRSLISVDNTSTANYKMATKTADSGEIAMDIAHSKEVIDLCRDEEIEPSQHESKLHGRKTSSVSLASIDSSRKTTRVIDLYQDDDIDDGDSQQTSDRQRGARENTTSGTNNEGYGSANYHGQISDHNILKSDRSSNETHGFVDLSQESDTDDLPSDWV</sequence>
<name>A0ABD3PBA7_9STRA</name>
<protein>
    <recommendedName>
        <fullName evidence="4">BAH domain-containing protein</fullName>
    </recommendedName>
</protein>
<accession>A0ABD3PBA7</accession>
<comment type="caution">
    <text evidence="2">The sequence shown here is derived from an EMBL/GenBank/DDBJ whole genome shotgun (WGS) entry which is preliminary data.</text>
</comment>
<feature type="region of interest" description="Disordered" evidence="1">
    <location>
        <begin position="1038"/>
        <end position="1058"/>
    </location>
</feature>
<feature type="compositionally biased region" description="Basic and acidic residues" evidence="1">
    <location>
        <begin position="1118"/>
        <end position="1127"/>
    </location>
</feature>
<reference evidence="2 3" key="1">
    <citation type="submission" date="2024-10" db="EMBL/GenBank/DDBJ databases">
        <title>Updated reference genomes for cyclostephanoid diatoms.</title>
        <authorList>
            <person name="Roberts W.R."/>
            <person name="Alverson A.J."/>
        </authorList>
    </citation>
    <scope>NUCLEOTIDE SEQUENCE [LARGE SCALE GENOMIC DNA]</scope>
    <source>
        <strain evidence="2 3">AJA276-08</strain>
    </source>
</reference>
<feature type="compositionally biased region" description="Basic and acidic residues" evidence="1">
    <location>
        <begin position="190"/>
        <end position="199"/>
    </location>
</feature>
<feature type="compositionally biased region" description="Basic and acidic residues" evidence="1">
    <location>
        <begin position="313"/>
        <end position="333"/>
    </location>
</feature>
<feature type="region of interest" description="Disordered" evidence="1">
    <location>
        <begin position="613"/>
        <end position="685"/>
    </location>
</feature>
<feature type="compositionally biased region" description="Basic and acidic residues" evidence="1">
    <location>
        <begin position="625"/>
        <end position="634"/>
    </location>
</feature>
<feature type="region of interest" description="Disordered" evidence="1">
    <location>
        <begin position="1071"/>
        <end position="1149"/>
    </location>
</feature>
<feature type="compositionally biased region" description="Acidic residues" evidence="1">
    <location>
        <begin position="1137"/>
        <end position="1149"/>
    </location>
</feature>
<feature type="compositionally biased region" description="Basic residues" evidence="1">
    <location>
        <begin position="666"/>
        <end position="678"/>
    </location>
</feature>
<evidence type="ECO:0000313" key="3">
    <source>
        <dbReference type="Proteomes" id="UP001530315"/>
    </source>
</evidence>
<keyword evidence="3" id="KW-1185">Reference proteome</keyword>
<dbReference type="Proteomes" id="UP001530315">
    <property type="component" value="Unassembled WGS sequence"/>
</dbReference>
<organism evidence="2 3">
    <name type="scientific">Stephanodiscus triporus</name>
    <dbReference type="NCBI Taxonomy" id="2934178"/>
    <lineage>
        <taxon>Eukaryota</taxon>
        <taxon>Sar</taxon>
        <taxon>Stramenopiles</taxon>
        <taxon>Ochrophyta</taxon>
        <taxon>Bacillariophyta</taxon>
        <taxon>Coscinodiscophyceae</taxon>
        <taxon>Thalassiosirophycidae</taxon>
        <taxon>Stephanodiscales</taxon>
        <taxon>Stephanodiscaceae</taxon>
        <taxon>Stephanodiscus</taxon>
    </lineage>
</organism>
<feature type="compositionally biased region" description="Basic and acidic residues" evidence="1">
    <location>
        <begin position="656"/>
        <end position="665"/>
    </location>
</feature>
<feature type="compositionally biased region" description="Acidic residues" evidence="1">
    <location>
        <begin position="1072"/>
        <end position="1081"/>
    </location>
</feature>
<evidence type="ECO:0000313" key="2">
    <source>
        <dbReference type="EMBL" id="KAL3784456.1"/>
    </source>
</evidence>
<gene>
    <name evidence="2" type="ORF">ACHAW5_004016</name>
</gene>